<keyword evidence="3" id="KW-1003">Cell membrane</keyword>
<accession>A0A1G8WQY0</accession>
<sequence>MNRWWPAPRLLGRQVPLMMVAWLTLVWVTLWGDLSVGNVLGGLATAIVVTWLLPMPVTDPGIRIRPVALAGFLVTFGWDLIVSTARVVFWVAHPGQPPSQVVRVPLRTTSEAMVVLVLVALTTVPGSLVLEVYERELVLHVLGRPGDVADDIRADVAQVERRIVRAFGTRRDREELG</sequence>
<keyword evidence="5 7" id="KW-1133">Transmembrane helix</keyword>
<evidence type="ECO:0000256" key="7">
    <source>
        <dbReference type="SAM" id="Phobius"/>
    </source>
</evidence>
<gene>
    <name evidence="8" type="ORF">SAMN05421874_103264</name>
</gene>
<evidence type="ECO:0000256" key="1">
    <source>
        <dbReference type="ARBA" id="ARBA00004651"/>
    </source>
</evidence>
<dbReference type="Proteomes" id="UP000198683">
    <property type="component" value="Unassembled WGS sequence"/>
</dbReference>
<evidence type="ECO:0000313" key="8">
    <source>
        <dbReference type="EMBL" id="SDJ80543.1"/>
    </source>
</evidence>
<dbReference type="STRING" id="683260.SAMN05421874_103264"/>
<evidence type="ECO:0000256" key="6">
    <source>
        <dbReference type="ARBA" id="ARBA00023136"/>
    </source>
</evidence>
<dbReference type="RefSeq" id="WP_090761314.1">
    <property type="nucleotide sequence ID" value="NZ_FNFB01000003.1"/>
</dbReference>
<protein>
    <submittedName>
        <fullName evidence="8">Multicomponent Na+:H+ antiporter subunit E</fullName>
    </submittedName>
</protein>
<dbReference type="GO" id="GO:0005886">
    <property type="term" value="C:plasma membrane"/>
    <property type="evidence" value="ECO:0007669"/>
    <property type="project" value="UniProtKB-SubCell"/>
</dbReference>
<comment type="similarity">
    <text evidence="2">Belongs to the CPA3 antiporters (TC 2.A.63) subunit E family.</text>
</comment>
<dbReference type="InterPro" id="IPR002758">
    <property type="entry name" value="Cation_antiport_E"/>
</dbReference>
<feature type="transmembrane region" description="Helical" evidence="7">
    <location>
        <begin position="112"/>
        <end position="133"/>
    </location>
</feature>
<evidence type="ECO:0000256" key="3">
    <source>
        <dbReference type="ARBA" id="ARBA00022475"/>
    </source>
</evidence>
<dbReference type="AlphaFoldDB" id="A0A1G8WQY0"/>
<evidence type="ECO:0000256" key="2">
    <source>
        <dbReference type="ARBA" id="ARBA00006228"/>
    </source>
</evidence>
<dbReference type="Pfam" id="PF01899">
    <property type="entry name" value="MNHE"/>
    <property type="match status" value="1"/>
</dbReference>
<feature type="transmembrane region" description="Helical" evidence="7">
    <location>
        <begin position="12"/>
        <end position="30"/>
    </location>
</feature>
<keyword evidence="9" id="KW-1185">Reference proteome</keyword>
<dbReference type="EMBL" id="FNFB01000003">
    <property type="protein sequence ID" value="SDJ80543.1"/>
    <property type="molecule type" value="Genomic_DNA"/>
</dbReference>
<evidence type="ECO:0000256" key="4">
    <source>
        <dbReference type="ARBA" id="ARBA00022692"/>
    </source>
</evidence>
<evidence type="ECO:0000256" key="5">
    <source>
        <dbReference type="ARBA" id="ARBA00022989"/>
    </source>
</evidence>
<dbReference type="PANTHER" id="PTHR34584:SF1">
    <property type="entry name" value="NA(+)_H(+) ANTIPORTER SUBUNIT E1"/>
    <property type="match status" value="1"/>
</dbReference>
<feature type="transmembrane region" description="Helical" evidence="7">
    <location>
        <begin position="67"/>
        <end position="92"/>
    </location>
</feature>
<proteinExistence type="inferred from homology"/>
<feature type="transmembrane region" description="Helical" evidence="7">
    <location>
        <begin position="36"/>
        <end position="55"/>
    </location>
</feature>
<keyword evidence="6 7" id="KW-0472">Membrane</keyword>
<reference evidence="8 9" key="1">
    <citation type="submission" date="2016-10" db="EMBL/GenBank/DDBJ databases">
        <authorList>
            <person name="de Groot N.N."/>
        </authorList>
    </citation>
    <scope>NUCLEOTIDE SEQUENCE [LARGE SCALE GENOMIC DNA]</scope>
    <source>
        <strain evidence="8 9">CGMCC 4.5681</strain>
    </source>
</reference>
<dbReference type="PANTHER" id="PTHR34584">
    <property type="entry name" value="NA(+)/H(+) ANTIPORTER SUBUNIT E1"/>
    <property type="match status" value="1"/>
</dbReference>
<keyword evidence="4 7" id="KW-0812">Transmembrane</keyword>
<comment type="subcellular location">
    <subcellularLocation>
        <location evidence="1">Cell membrane</location>
        <topology evidence="1">Multi-pass membrane protein</topology>
    </subcellularLocation>
</comment>
<evidence type="ECO:0000313" key="9">
    <source>
        <dbReference type="Proteomes" id="UP000198683"/>
    </source>
</evidence>
<organism evidence="8 9">
    <name type="scientific">Nonomuraea maritima</name>
    <dbReference type="NCBI Taxonomy" id="683260"/>
    <lineage>
        <taxon>Bacteria</taxon>
        <taxon>Bacillati</taxon>
        <taxon>Actinomycetota</taxon>
        <taxon>Actinomycetes</taxon>
        <taxon>Streptosporangiales</taxon>
        <taxon>Streptosporangiaceae</taxon>
        <taxon>Nonomuraea</taxon>
    </lineage>
</organism>
<dbReference type="GO" id="GO:0008324">
    <property type="term" value="F:monoatomic cation transmembrane transporter activity"/>
    <property type="evidence" value="ECO:0007669"/>
    <property type="project" value="InterPro"/>
</dbReference>
<dbReference type="OrthoDB" id="3536063at2"/>
<name>A0A1G8WQY0_9ACTN</name>